<dbReference type="AlphaFoldDB" id="X0Y8F7"/>
<feature type="non-terminal residue" evidence="1">
    <location>
        <position position="34"/>
    </location>
</feature>
<organism evidence="1">
    <name type="scientific">marine sediment metagenome</name>
    <dbReference type="NCBI Taxonomy" id="412755"/>
    <lineage>
        <taxon>unclassified sequences</taxon>
        <taxon>metagenomes</taxon>
        <taxon>ecological metagenomes</taxon>
    </lineage>
</organism>
<sequence length="34" mass="3726">MSEDHPGYVVIRDTATGLTRPRFGHATVEIAKAE</sequence>
<comment type="caution">
    <text evidence="1">The sequence shown here is derived from an EMBL/GenBank/DDBJ whole genome shotgun (WGS) entry which is preliminary data.</text>
</comment>
<evidence type="ECO:0000313" key="1">
    <source>
        <dbReference type="EMBL" id="GAG52149.1"/>
    </source>
</evidence>
<reference evidence="1" key="1">
    <citation type="journal article" date="2014" name="Front. Microbiol.">
        <title>High frequency of phylogenetically diverse reductive dehalogenase-homologous genes in deep subseafloor sedimentary metagenomes.</title>
        <authorList>
            <person name="Kawai M."/>
            <person name="Futagami T."/>
            <person name="Toyoda A."/>
            <person name="Takaki Y."/>
            <person name="Nishi S."/>
            <person name="Hori S."/>
            <person name="Arai W."/>
            <person name="Tsubouchi T."/>
            <person name="Morono Y."/>
            <person name="Uchiyama I."/>
            <person name="Ito T."/>
            <person name="Fujiyama A."/>
            <person name="Inagaki F."/>
            <person name="Takami H."/>
        </authorList>
    </citation>
    <scope>NUCLEOTIDE SEQUENCE</scope>
    <source>
        <strain evidence="1">Expedition CK06-06</strain>
    </source>
</reference>
<gene>
    <name evidence="1" type="ORF">S01H1_75896</name>
</gene>
<name>X0Y8F7_9ZZZZ</name>
<dbReference type="EMBL" id="BARS01050889">
    <property type="protein sequence ID" value="GAG52149.1"/>
    <property type="molecule type" value="Genomic_DNA"/>
</dbReference>
<protein>
    <submittedName>
        <fullName evidence="1">Uncharacterized protein</fullName>
    </submittedName>
</protein>
<accession>X0Y8F7</accession>
<proteinExistence type="predicted"/>